<evidence type="ECO:0000256" key="4">
    <source>
        <dbReference type="ARBA" id="ARBA00023136"/>
    </source>
</evidence>
<feature type="transmembrane region" description="Helical" evidence="7">
    <location>
        <begin position="106"/>
        <end position="128"/>
    </location>
</feature>
<dbReference type="GO" id="GO:0016020">
    <property type="term" value="C:membrane"/>
    <property type="evidence" value="ECO:0007669"/>
    <property type="project" value="UniProtKB-SubCell"/>
</dbReference>
<keyword evidence="3 7" id="KW-1133">Transmembrane helix</keyword>
<sequence>MAAEILLQHLLVNAPDPDEPLPLSNQPATLYGVTLSLLVVSCVFVAIRIWVRFRVMHEPGWDDFLVVLAAICNVSATACLLRSIKYGLGHHYLYIGIQNMGDYQKLFWVMNSVYIMETAIIKMSLLVQYLRIFKAGTMRWICLSMLGIVTAWGITYSFLSWFPCFPVQAFWDRLSYPNAKCYGFGFDFNDIESFVALFTSHTALNMVFDFTIFLTPMVLFTRPKLLRKNVLALAGIFAIGSVVVMISVWRLHSIVVHRAATQPYIDFTWWAPHALLLSCLEIDLAIMVASMPVFWPVMESSFSAIFVTHEVHITEHRRLEDDDELYELEEGKVAERKMSIRKGSLKSDSGNSREELTREPSNERKVEGVSDHYKDPYNIAQVDPFGVEATAGVIGVETNAHSTAEKPKWRGYE</sequence>
<protein>
    <recommendedName>
        <fullName evidence="8">Rhodopsin domain-containing protein</fullName>
    </recommendedName>
</protein>
<comment type="subcellular location">
    <subcellularLocation>
        <location evidence="1">Membrane</location>
        <topology evidence="1">Multi-pass membrane protein</topology>
    </subcellularLocation>
</comment>
<reference evidence="9" key="1">
    <citation type="submission" date="2023-01" db="EMBL/GenBank/DDBJ databases">
        <authorList>
            <person name="Van Ghelder C."/>
            <person name="Rancurel C."/>
        </authorList>
    </citation>
    <scope>NUCLEOTIDE SEQUENCE</scope>
    <source>
        <strain evidence="9">CNCM I-4278</strain>
    </source>
</reference>
<dbReference type="Pfam" id="PF20684">
    <property type="entry name" value="Fung_rhodopsin"/>
    <property type="match status" value="1"/>
</dbReference>
<dbReference type="AlphaFoldDB" id="A0A9W4XUD1"/>
<evidence type="ECO:0000256" key="5">
    <source>
        <dbReference type="ARBA" id="ARBA00038359"/>
    </source>
</evidence>
<evidence type="ECO:0000313" key="10">
    <source>
        <dbReference type="Proteomes" id="UP001152607"/>
    </source>
</evidence>
<dbReference type="EMBL" id="CAOQHR010000008">
    <property type="protein sequence ID" value="CAI6337986.1"/>
    <property type="molecule type" value="Genomic_DNA"/>
</dbReference>
<name>A0A9W4XUD1_9PLEO</name>
<feature type="transmembrane region" description="Helical" evidence="7">
    <location>
        <begin position="63"/>
        <end position="84"/>
    </location>
</feature>
<feature type="transmembrane region" description="Helical" evidence="7">
    <location>
        <begin position="194"/>
        <end position="218"/>
    </location>
</feature>
<dbReference type="InterPro" id="IPR049326">
    <property type="entry name" value="Rhodopsin_dom_fungi"/>
</dbReference>
<accession>A0A9W4XUD1</accession>
<feature type="domain" description="Rhodopsin" evidence="8">
    <location>
        <begin position="47"/>
        <end position="299"/>
    </location>
</feature>
<keyword evidence="4 7" id="KW-0472">Membrane</keyword>
<evidence type="ECO:0000256" key="6">
    <source>
        <dbReference type="SAM" id="MobiDB-lite"/>
    </source>
</evidence>
<feature type="region of interest" description="Disordered" evidence="6">
    <location>
        <begin position="339"/>
        <end position="370"/>
    </location>
</feature>
<feature type="transmembrane region" description="Helical" evidence="7">
    <location>
        <begin position="140"/>
        <end position="162"/>
    </location>
</feature>
<gene>
    <name evidence="9" type="ORF">PDIGIT_LOCUS11106</name>
</gene>
<feature type="compositionally biased region" description="Basic and acidic residues" evidence="6">
    <location>
        <begin position="351"/>
        <end position="370"/>
    </location>
</feature>
<proteinExistence type="inferred from homology"/>
<comment type="similarity">
    <text evidence="5">Belongs to the SAT4 family.</text>
</comment>
<dbReference type="OrthoDB" id="61113at2759"/>
<evidence type="ECO:0000256" key="2">
    <source>
        <dbReference type="ARBA" id="ARBA00022692"/>
    </source>
</evidence>
<keyword evidence="2 7" id="KW-0812">Transmembrane</keyword>
<feature type="transmembrane region" description="Helical" evidence="7">
    <location>
        <begin position="230"/>
        <end position="249"/>
    </location>
</feature>
<feature type="transmembrane region" description="Helical" evidence="7">
    <location>
        <begin position="28"/>
        <end position="51"/>
    </location>
</feature>
<evidence type="ECO:0000256" key="1">
    <source>
        <dbReference type="ARBA" id="ARBA00004141"/>
    </source>
</evidence>
<keyword evidence="10" id="KW-1185">Reference proteome</keyword>
<evidence type="ECO:0000259" key="8">
    <source>
        <dbReference type="Pfam" id="PF20684"/>
    </source>
</evidence>
<evidence type="ECO:0000256" key="7">
    <source>
        <dbReference type="SAM" id="Phobius"/>
    </source>
</evidence>
<comment type="caution">
    <text evidence="9">The sequence shown here is derived from an EMBL/GenBank/DDBJ whole genome shotgun (WGS) entry which is preliminary data.</text>
</comment>
<dbReference type="PANTHER" id="PTHR33048:SF47">
    <property type="entry name" value="INTEGRAL MEMBRANE PROTEIN-RELATED"/>
    <property type="match status" value="1"/>
</dbReference>
<dbReference type="PANTHER" id="PTHR33048">
    <property type="entry name" value="PTH11-LIKE INTEGRAL MEMBRANE PROTEIN (AFU_ORTHOLOGUE AFUA_5G11245)"/>
    <property type="match status" value="1"/>
</dbReference>
<evidence type="ECO:0000313" key="9">
    <source>
        <dbReference type="EMBL" id="CAI6337986.1"/>
    </source>
</evidence>
<dbReference type="Proteomes" id="UP001152607">
    <property type="component" value="Unassembled WGS sequence"/>
</dbReference>
<evidence type="ECO:0000256" key="3">
    <source>
        <dbReference type="ARBA" id="ARBA00022989"/>
    </source>
</evidence>
<dbReference type="InterPro" id="IPR052337">
    <property type="entry name" value="SAT4-like"/>
</dbReference>
<organism evidence="9 10">
    <name type="scientific">Periconia digitata</name>
    <dbReference type="NCBI Taxonomy" id="1303443"/>
    <lineage>
        <taxon>Eukaryota</taxon>
        <taxon>Fungi</taxon>
        <taxon>Dikarya</taxon>
        <taxon>Ascomycota</taxon>
        <taxon>Pezizomycotina</taxon>
        <taxon>Dothideomycetes</taxon>
        <taxon>Pleosporomycetidae</taxon>
        <taxon>Pleosporales</taxon>
        <taxon>Massarineae</taxon>
        <taxon>Periconiaceae</taxon>
        <taxon>Periconia</taxon>
    </lineage>
</organism>